<dbReference type="SMART" id="SM00382">
    <property type="entry name" value="AAA"/>
    <property type="match status" value="1"/>
</dbReference>
<proteinExistence type="predicted"/>
<dbReference type="GO" id="GO:0005524">
    <property type="term" value="F:ATP binding"/>
    <property type="evidence" value="ECO:0007669"/>
    <property type="project" value="UniProtKB-KW"/>
</dbReference>
<keyword evidence="1" id="KW-0813">Transport</keyword>
<dbReference type="GO" id="GO:0016887">
    <property type="term" value="F:ATP hydrolysis activity"/>
    <property type="evidence" value="ECO:0007669"/>
    <property type="project" value="InterPro"/>
</dbReference>
<keyword evidence="3 5" id="KW-0067">ATP-binding</keyword>
<protein>
    <submittedName>
        <fullName evidence="5">ABC-2 type transport system ATP-binding protein</fullName>
    </submittedName>
</protein>
<accession>A0A1I2JWK8</accession>
<name>A0A1I2JWK8_9CLOT</name>
<dbReference type="PROSITE" id="PS50893">
    <property type="entry name" value="ABC_TRANSPORTER_2"/>
    <property type="match status" value="1"/>
</dbReference>
<keyword evidence="2" id="KW-0547">Nucleotide-binding</keyword>
<dbReference type="InterPro" id="IPR051782">
    <property type="entry name" value="ABC_Transporter_VariousFunc"/>
</dbReference>
<evidence type="ECO:0000313" key="6">
    <source>
        <dbReference type="Proteomes" id="UP000182135"/>
    </source>
</evidence>
<dbReference type="InterPro" id="IPR017871">
    <property type="entry name" value="ABC_transporter-like_CS"/>
</dbReference>
<dbReference type="Gene3D" id="3.40.50.300">
    <property type="entry name" value="P-loop containing nucleotide triphosphate hydrolases"/>
    <property type="match status" value="1"/>
</dbReference>
<dbReference type="EMBL" id="FOOE01000003">
    <property type="protein sequence ID" value="SFF57427.1"/>
    <property type="molecule type" value="Genomic_DNA"/>
</dbReference>
<dbReference type="Proteomes" id="UP000182135">
    <property type="component" value="Unassembled WGS sequence"/>
</dbReference>
<organism evidence="5 6">
    <name type="scientific">Clostridium cadaveris</name>
    <dbReference type="NCBI Taxonomy" id="1529"/>
    <lineage>
        <taxon>Bacteria</taxon>
        <taxon>Bacillati</taxon>
        <taxon>Bacillota</taxon>
        <taxon>Clostridia</taxon>
        <taxon>Eubacteriales</taxon>
        <taxon>Clostridiaceae</taxon>
        <taxon>Clostridium</taxon>
    </lineage>
</organism>
<feature type="domain" description="ABC transporter" evidence="4">
    <location>
        <begin position="5"/>
        <end position="230"/>
    </location>
</feature>
<evidence type="ECO:0000256" key="1">
    <source>
        <dbReference type="ARBA" id="ARBA00022448"/>
    </source>
</evidence>
<dbReference type="STRING" id="1529.SAMN04487885_10344"/>
<dbReference type="PROSITE" id="PS00211">
    <property type="entry name" value="ABC_TRANSPORTER_1"/>
    <property type="match status" value="1"/>
</dbReference>
<evidence type="ECO:0000313" key="5">
    <source>
        <dbReference type="EMBL" id="SFF57427.1"/>
    </source>
</evidence>
<dbReference type="InterPro" id="IPR027417">
    <property type="entry name" value="P-loop_NTPase"/>
</dbReference>
<dbReference type="SUPFAM" id="SSF52540">
    <property type="entry name" value="P-loop containing nucleoside triphosphate hydrolases"/>
    <property type="match status" value="1"/>
</dbReference>
<evidence type="ECO:0000256" key="3">
    <source>
        <dbReference type="ARBA" id="ARBA00022840"/>
    </source>
</evidence>
<dbReference type="InterPro" id="IPR003439">
    <property type="entry name" value="ABC_transporter-like_ATP-bd"/>
</dbReference>
<dbReference type="OrthoDB" id="9804819at2"/>
<dbReference type="InterPro" id="IPR003593">
    <property type="entry name" value="AAA+_ATPase"/>
</dbReference>
<dbReference type="PANTHER" id="PTHR42939">
    <property type="entry name" value="ABC TRANSPORTER ATP-BINDING PROTEIN ALBC-RELATED"/>
    <property type="match status" value="1"/>
</dbReference>
<dbReference type="CDD" id="cd03230">
    <property type="entry name" value="ABC_DR_subfamily_A"/>
    <property type="match status" value="1"/>
</dbReference>
<evidence type="ECO:0000259" key="4">
    <source>
        <dbReference type="PROSITE" id="PS50893"/>
    </source>
</evidence>
<dbReference type="RefSeq" id="WP_027638558.1">
    <property type="nucleotide sequence ID" value="NZ_FOOE01000003.1"/>
</dbReference>
<evidence type="ECO:0000256" key="2">
    <source>
        <dbReference type="ARBA" id="ARBA00022741"/>
    </source>
</evidence>
<keyword evidence="6" id="KW-1185">Reference proteome</keyword>
<dbReference type="eggNOG" id="COG1131">
    <property type="taxonomic scope" value="Bacteria"/>
</dbReference>
<gene>
    <name evidence="5" type="ORF">SAMN04487885_10344</name>
</gene>
<dbReference type="PANTHER" id="PTHR42939:SF3">
    <property type="entry name" value="ABC TRANSPORTER ATP-BINDING COMPONENT"/>
    <property type="match status" value="1"/>
</dbReference>
<dbReference type="AlphaFoldDB" id="A0A1I2JWK8"/>
<reference evidence="5 6" key="1">
    <citation type="submission" date="2016-10" db="EMBL/GenBank/DDBJ databases">
        <authorList>
            <person name="de Groot N.N."/>
        </authorList>
    </citation>
    <scope>NUCLEOTIDE SEQUENCE [LARGE SCALE GENOMIC DNA]</scope>
    <source>
        <strain evidence="5 6">NLAE-zl-G419</strain>
    </source>
</reference>
<sequence>MSNNIEIIDVSKSFGDFELKDISFDIPKGRIVGLIGENGAGKSTLIKLILGLLSYEKGKITLFDNDNKNINRRIFENIGVVLDDCSLPENLNVIRIEKVMNKIYSQWSKEIYFELINRMKLPKNKKIKEFSKGMKMKLSIIIALSHCPKLLILDEATSGLDPIIRDEILDLFLDFVQDDGNSILVSSHITSDLEKVADYIAFINNGELQFFESKDELIYNYAVIKCKSGSISFIDEADIISCRKVDYGYQVLVRNKEKMIKKYNEFVVDNVSIDDIMLIYVKGGMK</sequence>
<dbReference type="Pfam" id="PF00005">
    <property type="entry name" value="ABC_tran"/>
    <property type="match status" value="1"/>
</dbReference>